<evidence type="ECO:0000313" key="1">
    <source>
        <dbReference type="EMBL" id="KAK2947868.1"/>
    </source>
</evidence>
<evidence type="ECO:0000313" key="2">
    <source>
        <dbReference type="Proteomes" id="UP001281761"/>
    </source>
</evidence>
<gene>
    <name evidence="1" type="ORF">BLNAU_17193</name>
</gene>
<proteinExistence type="predicted"/>
<protein>
    <submittedName>
        <fullName evidence="1">Uncharacterized protein</fullName>
    </submittedName>
</protein>
<accession>A0ABQ9X9E4</accession>
<comment type="caution">
    <text evidence="1">The sequence shown here is derived from an EMBL/GenBank/DDBJ whole genome shotgun (WGS) entry which is preliminary data.</text>
</comment>
<name>A0ABQ9X9E4_9EUKA</name>
<keyword evidence="2" id="KW-1185">Reference proteome</keyword>
<dbReference type="Proteomes" id="UP001281761">
    <property type="component" value="Unassembled WGS sequence"/>
</dbReference>
<reference evidence="1 2" key="1">
    <citation type="journal article" date="2022" name="bioRxiv">
        <title>Genomics of Preaxostyla Flagellates Illuminates Evolutionary Transitions and the Path Towards Mitochondrial Loss.</title>
        <authorList>
            <person name="Novak L.V.F."/>
            <person name="Treitli S.C."/>
            <person name="Pyrih J."/>
            <person name="Halakuc P."/>
            <person name="Pipaliya S.V."/>
            <person name="Vacek V."/>
            <person name="Brzon O."/>
            <person name="Soukal P."/>
            <person name="Eme L."/>
            <person name="Dacks J.B."/>
            <person name="Karnkowska A."/>
            <person name="Elias M."/>
            <person name="Hampl V."/>
        </authorList>
    </citation>
    <scope>NUCLEOTIDE SEQUENCE [LARGE SCALE GENOMIC DNA]</scope>
    <source>
        <strain evidence="1">NAU3</strain>
        <tissue evidence="1">Gut</tissue>
    </source>
</reference>
<dbReference type="EMBL" id="JARBJD010000189">
    <property type="protein sequence ID" value="KAK2947868.1"/>
    <property type="molecule type" value="Genomic_DNA"/>
</dbReference>
<sequence length="128" mass="14932">MLIARHNTSYWIDVTRDMIATEAPVFSCNLMALSIIVFSARYSAVARIHSPDHLNDSNSTTSVNRIAIVFPVTNQDSIPCSTRTSDEYSIYLYDYNFGFNWDMSRVIRRRIFPFFAFVNDYNFGFNWE</sequence>
<organism evidence="1 2">
    <name type="scientific">Blattamonas nauphoetae</name>
    <dbReference type="NCBI Taxonomy" id="2049346"/>
    <lineage>
        <taxon>Eukaryota</taxon>
        <taxon>Metamonada</taxon>
        <taxon>Preaxostyla</taxon>
        <taxon>Oxymonadida</taxon>
        <taxon>Blattamonas</taxon>
    </lineage>
</organism>